<proteinExistence type="predicted"/>
<protein>
    <submittedName>
        <fullName evidence="1">Uncharacterized protein</fullName>
    </submittedName>
</protein>
<reference evidence="1" key="2">
    <citation type="journal article" date="2015" name="Fish Shellfish Immunol.">
        <title>Early steps in the European eel (Anguilla anguilla)-Vibrio vulnificus interaction in the gills: Role of the RtxA13 toxin.</title>
        <authorList>
            <person name="Callol A."/>
            <person name="Pajuelo D."/>
            <person name="Ebbesson L."/>
            <person name="Teles M."/>
            <person name="MacKenzie S."/>
            <person name="Amaro C."/>
        </authorList>
    </citation>
    <scope>NUCLEOTIDE SEQUENCE</scope>
</reference>
<dbReference type="AlphaFoldDB" id="A0A0E9SP51"/>
<sequence length="25" mass="2956">MFTTLEVQLGKFTWPVPPKRDQLHS</sequence>
<dbReference type="EMBL" id="GBXM01065423">
    <property type="protein sequence ID" value="JAH43154.1"/>
    <property type="molecule type" value="Transcribed_RNA"/>
</dbReference>
<accession>A0A0E9SP51</accession>
<organism evidence="1">
    <name type="scientific">Anguilla anguilla</name>
    <name type="common">European freshwater eel</name>
    <name type="synonym">Muraena anguilla</name>
    <dbReference type="NCBI Taxonomy" id="7936"/>
    <lineage>
        <taxon>Eukaryota</taxon>
        <taxon>Metazoa</taxon>
        <taxon>Chordata</taxon>
        <taxon>Craniata</taxon>
        <taxon>Vertebrata</taxon>
        <taxon>Euteleostomi</taxon>
        <taxon>Actinopterygii</taxon>
        <taxon>Neopterygii</taxon>
        <taxon>Teleostei</taxon>
        <taxon>Anguilliformes</taxon>
        <taxon>Anguillidae</taxon>
        <taxon>Anguilla</taxon>
    </lineage>
</organism>
<reference evidence="1" key="1">
    <citation type="submission" date="2014-11" db="EMBL/GenBank/DDBJ databases">
        <authorList>
            <person name="Amaro Gonzalez C."/>
        </authorList>
    </citation>
    <scope>NUCLEOTIDE SEQUENCE</scope>
</reference>
<evidence type="ECO:0000313" key="1">
    <source>
        <dbReference type="EMBL" id="JAH43154.1"/>
    </source>
</evidence>
<name>A0A0E9SP51_ANGAN</name>